<keyword evidence="8 14" id="KW-0862">Zinc</keyword>
<comment type="function">
    <text evidence="1 14">Converts 2,5-diamino-6-(ribosylamino)-4(3h)-pyrimidinone 5'-phosphate into 5-amino-6-(ribosylamino)-2,4(1h,3h)-pyrimidinedione 5'-phosphate.</text>
</comment>
<dbReference type="InterPro" id="IPR004794">
    <property type="entry name" value="Eubact_RibD"/>
</dbReference>
<dbReference type="InterPro" id="IPR002125">
    <property type="entry name" value="CMP_dCMP_dom"/>
</dbReference>
<evidence type="ECO:0000256" key="11">
    <source>
        <dbReference type="ARBA" id="ARBA00023268"/>
    </source>
</evidence>
<dbReference type="InterPro" id="IPR002734">
    <property type="entry name" value="RibDG_C"/>
</dbReference>
<sequence>MTRPQPAPQWPLGARLDDREAMFVAVELSRAVAGRTSPNPAVGALVFDSDGRVCGAGATAPPGGPHAEAAALAQAGARARGGTAVVTLEPCDHTGRTGPCSRALIEAGIARVVFAIADPTAQASGGAETLRRAGVEVVGGVSAADVEAGPLRPWLHRQRTGRAEVTLKIATTIDGRVAAPDGTSRWITGETARAEVHERRARVDAILVGTGTVLADDPALTARNPDGSLRAHQPLRVVVGDRPVPAGSRILDSAARTLVIPGHDPASVIERLSADCCDVQVEGGPRLAGAFLAADLVDRVEQYLAPPALLGDGQLAVAGGGALSIGDALRLRRTAVRALGDDLLLTYDRVTGQ</sequence>
<evidence type="ECO:0000313" key="16">
    <source>
        <dbReference type="EMBL" id="GAA4814342.1"/>
    </source>
</evidence>
<dbReference type="InterPro" id="IPR024072">
    <property type="entry name" value="DHFR-like_dom_sf"/>
</dbReference>
<keyword evidence="10 14" id="KW-0560">Oxidoreductase</keyword>
<dbReference type="InterPro" id="IPR016193">
    <property type="entry name" value="Cytidine_deaminase-like"/>
</dbReference>
<accession>A0ABP9CR43</accession>
<dbReference type="Gene3D" id="3.40.140.10">
    <property type="entry name" value="Cytidine Deaminase, domain 2"/>
    <property type="match status" value="1"/>
</dbReference>
<evidence type="ECO:0000256" key="1">
    <source>
        <dbReference type="ARBA" id="ARBA00002151"/>
    </source>
</evidence>
<protein>
    <recommendedName>
        <fullName evidence="14">Riboflavin biosynthesis protein RibD</fullName>
    </recommendedName>
    <domain>
        <recommendedName>
            <fullName evidence="14">Diaminohydroxyphosphoribosylaminopyrimidine deaminase</fullName>
            <shortName evidence="14">DRAP deaminase</shortName>
            <ecNumber evidence="14">3.5.4.26</ecNumber>
        </recommendedName>
        <alternativeName>
            <fullName evidence="14">Riboflavin-specific deaminase</fullName>
        </alternativeName>
    </domain>
    <domain>
        <recommendedName>
            <fullName evidence="14">5-amino-6-(5-phosphoribosylamino)uracil reductase</fullName>
            <ecNumber evidence="14">1.1.1.193</ecNumber>
        </recommendedName>
        <alternativeName>
            <fullName evidence="14">HTP reductase</fullName>
        </alternativeName>
    </domain>
</protein>
<dbReference type="PROSITE" id="PS00903">
    <property type="entry name" value="CYT_DCMP_DEAMINASES_1"/>
    <property type="match status" value="1"/>
</dbReference>
<dbReference type="PANTHER" id="PTHR38011">
    <property type="entry name" value="DIHYDROFOLATE REDUCTASE FAMILY PROTEIN (AFU_ORTHOLOGUE AFUA_8G06820)"/>
    <property type="match status" value="1"/>
</dbReference>
<evidence type="ECO:0000313" key="17">
    <source>
        <dbReference type="Proteomes" id="UP001500839"/>
    </source>
</evidence>
<dbReference type="Pfam" id="PF00383">
    <property type="entry name" value="dCMP_cyt_deam_1"/>
    <property type="match status" value="1"/>
</dbReference>
<dbReference type="InterPro" id="IPR050765">
    <property type="entry name" value="Riboflavin_Biosynth_HTPR"/>
</dbReference>
<keyword evidence="17" id="KW-1185">Reference proteome</keyword>
<reference evidence="17" key="1">
    <citation type="journal article" date="2019" name="Int. J. Syst. Evol. Microbiol.">
        <title>The Global Catalogue of Microorganisms (GCM) 10K type strain sequencing project: providing services to taxonomists for standard genome sequencing and annotation.</title>
        <authorList>
            <consortium name="The Broad Institute Genomics Platform"/>
            <consortium name="The Broad Institute Genome Sequencing Center for Infectious Disease"/>
            <person name="Wu L."/>
            <person name="Ma J."/>
        </authorList>
    </citation>
    <scope>NUCLEOTIDE SEQUENCE [LARGE SCALE GENOMIC DNA]</scope>
    <source>
        <strain evidence="17">JCM 18542</strain>
    </source>
</reference>
<keyword evidence="14" id="KW-0378">Hydrolase</keyword>
<dbReference type="Pfam" id="PF01872">
    <property type="entry name" value="RibD_C"/>
    <property type="match status" value="1"/>
</dbReference>
<comment type="catalytic activity">
    <reaction evidence="12 14">
        <text>5-amino-6-(5-phospho-D-ribitylamino)uracil + NADP(+) = 5-amino-6-(5-phospho-D-ribosylamino)uracil + NADPH + H(+)</text>
        <dbReference type="Rhea" id="RHEA:17845"/>
        <dbReference type="ChEBI" id="CHEBI:15378"/>
        <dbReference type="ChEBI" id="CHEBI:57783"/>
        <dbReference type="ChEBI" id="CHEBI:58349"/>
        <dbReference type="ChEBI" id="CHEBI:58421"/>
        <dbReference type="ChEBI" id="CHEBI:58453"/>
        <dbReference type="EC" id="1.1.1.193"/>
    </reaction>
</comment>
<dbReference type="SUPFAM" id="SSF53597">
    <property type="entry name" value="Dihydrofolate reductase-like"/>
    <property type="match status" value="1"/>
</dbReference>
<name>A0ABP9CR43_9ACTN</name>
<evidence type="ECO:0000259" key="15">
    <source>
        <dbReference type="PROSITE" id="PS51747"/>
    </source>
</evidence>
<organism evidence="16 17">
    <name type="scientific">Tomitella cavernea</name>
    <dbReference type="NCBI Taxonomy" id="1387982"/>
    <lineage>
        <taxon>Bacteria</taxon>
        <taxon>Bacillati</taxon>
        <taxon>Actinomycetota</taxon>
        <taxon>Actinomycetes</taxon>
        <taxon>Mycobacteriales</taxon>
        <taxon>Tomitella</taxon>
    </lineage>
</organism>
<comment type="caution">
    <text evidence="16">The sequence shown here is derived from an EMBL/GenBank/DDBJ whole genome shotgun (WGS) entry which is preliminary data.</text>
</comment>
<evidence type="ECO:0000256" key="6">
    <source>
        <dbReference type="ARBA" id="ARBA00022619"/>
    </source>
</evidence>
<evidence type="ECO:0000256" key="4">
    <source>
        <dbReference type="ARBA" id="ARBA00005259"/>
    </source>
</evidence>
<evidence type="ECO:0000256" key="8">
    <source>
        <dbReference type="ARBA" id="ARBA00022833"/>
    </source>
</evidence>
<keyword evidence="7 14" id="KW-0479">Metal-binding</keyword>
<dbReference type="PROSITE" id="PS51747">
    <property type="entry name" value="CYT_DCMP_DEAMINASES_2"/>
    <property type="match status" value="1"/>
</dbReference>
<dbReference type="CDD" id="cd01284">
    <property type="entry name" value="Riboflavin_deaminase-reductase"/>
    <property type="match status" value="1"/>
</dbReference>
<evidence type="ECO:0000256" key="2">
    <source>
        <dbReference type="ARBA" id="ARBA00004882"/>
    </source>
</evidence>
<dbReference type="EMBL" id="BAABKQ010000001">
    <property type="protein sequence ID" value="GAA4814342.1"/>
    <property type="molecule type" value="Genomic_DNA"/>
</dbReference>
<dbReference type="PIRSF" id="PIRSF006769">
    <property type="entry name" value="RibD"/>
    <property type="match status" value="1"/>
</dbReference>
<evidence type="ECO:0000256" key="9">
    <source>
        <dbReference type="ARBA" id="ARBA00022857"/>
    </source>
</evidence>
<dbReference type="EC" id="3.5.4.26" evidence="14"/>
<dbReference type="Proteomes" id="UP001500839">
    <property type="component" value="Unassembled WGS sequence"/>
</dbReference>
<proteinExistence type="inferred from homology"/>
<evidence type="ECO:0000256" key="14">
    <source>
        <dbReference type="PIRNR" id="PIRNR006769"/>
    </source>
</evidence>
<evidence type="ECO:0000256" key="7">
    <source>
        <dbReference type="ARBA" id="ARBA00022723"/>
    </source>
</evidence>
<comment type="cofactor">
    <cofactor evidence="14">
        <name>Zn(2+)</name>
        <dbReference type="ChEBI" id="CHEBI:29105"/>
    </cofactor>
    <text evidence="14">Binds 1 zinc ion.</text>
</comment>
<evidence type="ECO:0000256" key="10">
    <source>
        <dbReference type="ARBA" id="ARBA00023002"/>
    </source>
</evidence>
<evidence type="ECO:0000256" key="13">
    <source>
        <dbReference type="ARBA" id="ARBA00049886"/>
    </source>
</evidence>
<dbReference type="PANTHER" id="PTHR38011:SF7">
    <property type="entry name" value="2,5-DIAMINO-6-RIBOSYLAMINO-4(3H)-PYRIMIDINONE 5'-PHOSPHATE REDUCTASE"/>
    <property type="match status" value="1"/>
</dbReference>
<gene>
    <name evidence="16" type="primary">ribD</name>
    <name evidence="16" type="ORF">GCM10023353_19500</name>
</gene>
<dbReference type="EC" id="1.1.1.193" evidence="14"/>
<keyword evidence="6 14" id="KW-0686">Riboflavin biosynthesis</keyword>
<feature type="domain" description="CMP/dCMP-type deaminase" evidence="15">
    <location>
        <begin position="16"/>
        <end position="138"/>
    </location>
</feature>
<keyword evidence="9 14" id="KW-0521">NADP</keyword>
<comment type="similarity">
    <text evidence="5 14">In the C-terminal section; belongs to the HTP reductase family.</text>
</comment>
<dbReference type="SUPFAM" id="SSF53927">
    <property type="entry name" value="Cytidine deaminase-like"/>
    <property type="match status" value="1"/>
</dbReference>
<evidence type="ECO:0000256" key="3">
    <source>
        <dbReference type="ARBA" id="ARBA00004910"/>
    </source>
</evidence>
<keyword evidence="11" id="KW-0511">Multifunctional enzyme</keyword>
<comment type="pathway">
    <text evidence="3 14">Cofactor biosynthesis; riboflavin biosynthesis; 5-amino-6-(D-ribitylamino)uracil from GTP: step 3/4.</text>
</comment>
<dbReference type="NCBIfam" id="TIGR00326">
    <property type="entry name" value="eubact_ribD"/>
    <property type="match status" value="1"/>
</dbReference>
<evidence type="ECO:0000256" key="12">
    <source>
        <dbReference type="ARBA" id="ARBA00049861"/>
    </source>
</evidence>
<comment type="catalytic activity">
    <reaction evidence="13 14">
        <text>2,5-diamino-6-hydroxy-4-(5-phosphoribosylamino)-pyrimidine + H2O + H(+) = 5-amino-6-(5-phospho-D-ribosylamino)uracil + NH4(+)</text>
        <dbReference type="Rhea" id="RHEA:21868"/>
        <dbReference type="ChEBI" id="CHEBI:15377"/>
        <dbReference type="ChEBI" id="CHEBI:15378"/>
        <dbReference type="ChEBI" id="CHEBI:28938"/>
        <dbReference type="ChEBI" id="CHEBI:58453"/>
        <dbReference type="ChEBI" id="CHEBI:58614"/>
        <dbReference type="EC" id="3.5.4.26"/>
    </reaction>
</comment>
<evidence type="ECO:0000256" key="5">
    <source>
        <dbReference type="ARBA" id="ARBA00007417"/>
    </source>
</evidence>
<dbReference type="InterPro" id="IPR016192">
    <property type="entry name" value="APOBEC/CMP_deaminase_Zn-bd"/>
</dbReference>
<comment type="pathway">
    <text evidence="2 14">Cofactor biosynthesis; riboflavin biosynthesis; 5-amino-6-(D-ribitylamino)uracil from GTP: step 2/4.</text>
</comment>
<comment type="similarity">
    <text evidence="4 14">In the N-terminal section; belongs to the cytidine and deoxycytidylate deaminase family.</text>
</comment>
<dbReference type="Gene3D" id="3.40.430.10">
    <property type="entry name" value="Dihydrofolate Reductase, subunit A"/>
    <property type="match status" value="1"/>
</dbReference>